<keyword evidence="2" id="KW-1185">Reference proteome</keyword>
<dbReference type="AlphaFoldDB" id="A0A091DC36"/>
<evidence type="ECO:0000313" key="2">
    <source>
        <dbReference type="Proteomes" id="UP000028990"/>
    </source>
</evidence>
<sequence>MLVCIEDLNLEGPKASGGSQKIYAREMKLRDPHWSQEVMLMVKVKAPLMKAAAIPNNEVLSSSSDKNSLIRIRKTSHSELLLENQQAMNFFPSSLFMAIGNNLQEDPPCPDHAAPVQVDH</sequence>
<reference evidence="1 2" key="1">
    <citation type="submission" date="2013-11" db="EMBL/GenBank/DDBJ databases">
        <title>The Damaraland mole rat (Fukomys damarensis) genome and evolution of African mole rats.</title>
        <authorList>
            <person name="Gladyshev V.N."/>
            <person name="Fang X."/>
        </authorList>
    </citation>
    <scope>NUCLEOTIDE SEQUENCE [LARGE SCALE GENOMIC DNA]</scope>
    <source>
        <tissue evidence="1">Liver</tissue>
    </source>
</reference>
<dbReference type="Proteomes" id="UP000028990">
    <property type="component" value="Unassembled WGS sequence"/>
</dbReference>
<organism evidence="1 2">
    <name type="scientific">Fukomys damarensis</name>
    <name type="common">Damaraland mole rat</name>
    <name type="synonym">Cryptomys damarensis</name>
    <dbReference type="NCBI Taxonomy" id="885580"/>
    <lineage>
        <taxon>Eukaryota</taxon>
        <taxon>Metazoa</taxon>
        <taxon>Chordata</taxon>
        <taxon>Craniata</taxon>
        <taxon>Vertebrata</taxon>
        <taxon>Euteleostomi</taxon>
        <taxon>Mammalia</taxon>
        <taxon>Eutheria</taxon>
        <taxon>Euarchontoglires</taxon>
        <taxon>Glires</taxon>
        <taxon>Rodentia</taxon>
        <taxon>Hystricomorpha</taxon>
        <taxon>Bathyergidae</taxon>
        <taxon>Fukomys</taxon>
    </lineage>
</organism>
<accession>A0A091DC36</accession>
<protein>
    <submittedName>
        <fullName evidence="1">Uncharacterized protein</fullName>
    </submittedName>
</protein>
<gene>
    <name evidence="1" type="ORF">H920_08834</name>
</gene>
<name>A0A091DC36_FUKDA</name>
<evidence type="ECO:0000313" key="1">
    <source>
        <dbReference type="EMBL" id="KFO29679.1"/>
    </source>
</evidence>
<dbReference type="EMBL" id="KN122569">
    <property type="protein sequence ID" value="KFO29679.1"/>
    <property type="molecule type" value="Genomic_DNA"/>
</dbReference>
<proteinExistence type="predicted"/>